<dbReference type="EMBL" id="ADLT01000015">
    <property type="protein sequence ID" value="EHO63547.1"/>
    <property type="molecule type" value="Genomic_DNA"/>
</dbReference>
<evidence type="ECO:0000313" key="3">
    <source>
        <dbReference type="Proteomes" id="UP000003277"/>
    </source>
</evidence>
<accession>H1CYX6</accession>
<dbReference type="Pfam" id="PF04860">
    <property type="entry name" value="Phage_portal"/>
    <property type="match status" value="1"/>
</dbReference>
<dbReference type="RefSeq" id="WP_008859068.1">
    <property type="nucleotide sequence ID" value="NZ_JH591187.1"/>
</dbReference>
<feature type="region of interest" description="Disordered" evidence="1">
    <location>
        <begin position="379"/>
        <end position="413"/>
    </location>
</feature>
<dbReference type="NCBIfam" id="TIGR01537">
    <property type="entry name" value="portal_HK97"/>
    <property type="match status" value="1"/>
</dbReference>
<sequence length="413" mass="45334">MFEKLKAYWNGTVYSRNLKARDRPHVFEVGQGKIIRVAPGGNVAFATCVELLSKYVAQIRWGVFDRNLASADAANSTFDPILNVSPYPGINAYDFWRQMEWDRVTEGNAFAYIHTENGMLKELIRLAPENMKVYWDDAGILDAFLNDGRKLVYQYQDPLTSKFYVFLPEEILHFKAFSANGITGRRAIDVLYNTVSADADVESAMRTAVSNGFAGTIVLSYTSDLSVTKQKALQSQIKDLLSNADNVILPLPAGMSASNISNDIKSYYETLKEMDTQAISAFFGIPLVMLNIGGGTGMGTFSTNQMTQFYNSTIAPIINQYSVELTAKLLPIKQIRAGFTFDSNNDVFDFLDAQSKASVLCAYAGAGILTANEARKSIKYRPSSDPGANRLTQRGGTGTLGDSADNEGGRSDG</sequence>
<organism evidence="2 3">
    <name type="scientific">Dialister succinatiphilus YIT 11850</name>
    <dbReference type="NCBI Taxonomy" id="742743"/>
    <lineage>
        <taxon>Bacteria</taxon>
        <taxon>Bacillati</taxon>
        <taxon>Bacillota</taxon>
        <taxon>Negativicutes</taxon>
        <taxon>Veillonellales</taxon>
        <taxon>Veillonellaceae</taxon>
        <taxon>Dialister</taxon>
    </lineage>
</organism>
<dbReference type="Proteomes" id="UP000003277">
    <property type="component" value="Unassembled WGS sequence"/>
</dbReference>
<dbReference type="InterPro" id="IPR006427">
    <property type="entry name" value="Portal_HK97"/>
</dbReference>
<comment type="caution">
    <text evidence="2">The sequence shown here is derived from an EMBL/GenBank/DDBJ whole genome shotgun (WGS) entry which is preliminary data.</text>
</comment>
<gene>
    <name evidence="2" type="ORF">HMPREF9453_00564</name>
</gene>
<dbReference type="AlphaFoldDB" id="H1CYX6"/>
<dbReference type="InterPro" id="IPR006944">
    <property type="entry name" value="Phage/GTA_portal"/>
</dbReference>
<protein>
    <submittedName>
        <fullName evidence="2">HK97 family phage portal protein</fullName>
    </submittedName>
</protein>
<keyword evidence="3" id="KW-1185">Reference proteome</keyword>
<dbReference type="HOGENOM" id="CLU_665214_0_0_9"/>
<proteinExistence type="predicted"/>
<evidence type="ECO:0000313" key="2">
    <source>
        <dbReference type="EMBL" id="EHO63547.1"/>
    </source>
</evidence>
<reference evidence="2 3" key="1">
    <citation type="submission" date="2011-11" db="EMBL/GenBank/DDBJ databases">
        <title>The Genome Sequence of Dialister succinatiphilus YIT 11850.</title>
        <authorList>
            <consortium name="The Broad Institute Genome Sequencing Platform"/>
            <person name="Earl A."/>
            <person name="Ward D."/>
            <person name="Feldgarden M."/>
            <person name="Gevers D."/>
            <person name="Morotomi M."/>
            <person name="Young S.K."/>
            <person name="Zeng Q."/>
            <person name="Gargeya S."/>
            <person name="Fitzgerald M."/>
            <person name="Haas B."/>
            <person name="Abouelleil A."/>
            <person name="Alvarado L."/>
            <person name="Arachchi H.M."/>
            <person name="Berlin A."/>
            <person name="Brown A."/>
            <person name="Chapman S.B."/>
            <person name="Dunbar C."/>
            <person name="Gearin G."/>
            <person name="Goldberg J."/>
            <person name="Griggs A."/>
            <person name="Gujja S."/>
            <person name="Heiman D."/>
            <person name="Howarth C."/>
            <person name="Lui A."/>
            <person name="MacDonald P.J.P."/>
            <person name="Montmayeur A."/>
            <person name="Murphy C."/>
            <person name="Neiman D."/>
            <person name="Pearson M."/>
            <person name="Priest M."/>
            <person name="Roberts A."/>
            <person name="Saif S."/>
            <person name="Shea T."/>
            <person name="Sisk P."/>
            <person name="Stolte C."/>
            <person name="Sykes S."/>
            <person name="Wortman J."/>
            <person name="Nusbaum C."/>
            <person name="Birren B."/>
        </authorList>
    </citation>
    <scope>NUCLEOTIDE SEQUENCE [LARGE SCALE GENOMIC DNA]</scope>
    <source>
        <strain evidence="2 3">YIT 11850</strain>
    </source>
</reference>
<dbReference type="STRING" id="742743.HMPREF9453_00564"/>
<name>H1CYX6_9FIRM</name>
<dbReference type="eggNOG" id="COG4695">
    <property type="taxonomic scope" value="Bacteria"/>
</dbReference>
<dbReference type="PATRIC" id="fig|742743.3.peg.576"/>
<evidence type="ECO:0000256" key="1">
    <source>
        <dbReference type="SAM" id="MobiDB-lite"/>
    </source>
</evidence>